<sequence>MKLSKPVLHLIAAALRLDFQRGFNHTIGACPAIEHQQPTIFQCFRLQGLLQHIQLCHGVGNGRTGKIHYAAAIVQLIDVLTFLVHIHGTLAADPGDTRHIAHFGI</sequence>
<gene>
    <name evidence="1" type="ORF">SDC9_183372</name>
</gene>
<organism evidence="1">
    <name type="scientific">bioreactor metagenome</name>
    <dbReference type="NCBI Taxonomy" id="1076179"/>
    <lineage>
        <taxon>unclassified sequences</taxon>
        <taxon>metagenomes</taxon>
        <taxon>ecological metagenomes</taxon>
    </lineage>
</organism>
<evidence type="ECO:0000313" key="1">
    <source>
        <dbReference type="EMBL" id="MPN35870.1"/>
    </source>
</evidence>
<dbReference type="AlphaFoldDB" id="A0A645HAX8"/>
<accession>A0A645HAX8</accession>
<name>A0A645HAX8_9ZZZZ</name>
<dbReference type="EMBL" id="VSSQ01089705">
    <property type="protein sequence ID" value="MPN35870.1"/>
    <property type="molecule type" value="Genomic_DNA"/>
</dbReference>
<proteinExistence type="predicted"/>
<reference evidence="1" key="1">
    <citation type="submission" date="2019-08" db="EMBL/GenBank/DDBJ databases">
        <authorList>
            <person name="Kucharzyk K."/>
            <person name="Murdoch R.W."/>
            <person name="Higgins S."/>
            <person name="Loffler F."/>
        </authorList>
    </citation>
    <scope>NUCLEOTIDE SEQUENCE</scope>
</reference>
<protein>
    <submittedName>
        <fullName evidence="1">Uncharacterized protein</fullName>
    </submittedName>
</protein>
<comment type="caution">
    <text evidence="1">The sequence shown here is derived from an EMBL/GenBank/DDBJ whole genome shotgun (WGS) entry which is preliminary data.</text>
</comment>